<evidence type="ECO:0000313" key="3">
    <source>
        <dbReference type="Proteomes" id="UP001565200"/>
    </source>
</evidence>
<evidence type="ECO:0000313" key="2">
    <source>
        <dbReference type="EMBL" id="MEY8244522.1"/>
    </source>
</evidence>
<name>A0ABV4CXV0_9BACT</name>
<comment type="caution">
    <text evidence="2">The sequence shown here is derived from an EMBL/GenBank/DDBJ whole genome shotgun (WGS) entry which is preliminary data.</text>
</comment>
<dbReference type="EMBL" id="JBCLPP010000005">
    <property type="protein sequence ID" value="MEY8244522.1"/>
    <property type="molecule type" value="Genomic_DNA"/>
</dbReference>
<feature type="domain" description="Outer membrane protein beta-barrel" evidence="1">
    <location>
        <begin position="720"/>
        <end position="861"/>
    </location>
</feature>
<dbReference type="SUPFAM" id="SSF56935">
    <property type="entry name" value="Porins"/>
    <property type="match status" value="1"/>
</dbReference>
<dbReference type="RefSeq" id="WP_369863189.1">
    <property type="nucleotide sequence ID" value="NZ_JBCLPP010000005.1"/>
</dbReference>
<dbReference type="Pfam" id="PF14905">
    <property type="entry name" value="OMP_b-brl_3"/>
    <property type="match status" value="1"/>
</dbReference>
<sequence length="867" mass="99556">MNIKYNSIGYILRLSDYEHETHYINLNSKRLNNSLLNLGNIYLKRKVHNLSEVTVTASKVKFYNRSDTVVFNADAFILADGSMLDALIRQLPGVELHDDGRIYVNGKFVDNLILNGKDFFKGNNNIMLENLGAYTVKDIKLYERLNAIDSYIGQEVTGQKELVMDVRLKKDYMDSWLGNFMAGYGTSDRYIGRGFLSRITPRSRISIFTNANNINESRKPGEGILDWSPSKIGTGTKKTISSGVDYFYDLPDNVWKIRGDLIINKADNHDATSIAQTNFTQPTFTYNYSHNKVNRINTNISTRHDIKMEKEQILWWLNPSLQYKRWNAYLTETQAAFSEKQSNWSSEFIRNIYSDNKNLRSLINRKLSDEAFDGHKINYDVATGIVLKIPESFNVVLFEARFSGENNHENKDESYSLDFKNTPTLNRSTLRHINNFPDRRKDLGAKASYTHVLGRKLSLYFDYMFSYSDKNANSMLYHSSKDNDDTDKSPSYYNLSTMILDIDNSYKQKSINFTHSISPGFTGTIGNCWFQLSFPIIISTDRLHYERGLISTSKRRTSTLFEQTRNSFIQYMYGYSTWFASATYTTKAPDLLDMIDITDTTDPLIIAKGNPDLKNSGTFRLNASYSLSIPRRKLYAAVVFDYEAVHNAMAKGLTYDYETGIKILKPYNVNGNRIISGSNYVSLDFGKMNMFSIKHAMTSKYTRSIDIIVTENTPHPNRVNQYSVDENLSFGVTQFGQRIALTGNINYSHFTGDAEDFSSFNTVEFNYGLQGVFKLPYGIGINTDFTVYSRRGYQDNNLNTDNYVWNARISYSMLKGSLLFTLDGYDILHNLSNVFYSVNAQGRTETYRNVLPQYFMLGLQWKFNTAK</sequence>
<evidence type="ECO:0000259" key="1">
    <source>
        <dbReference type="Pfam" id="PF14905"/>
    </source>
</evidence>
<reference evidence="2 3" key="1">
    <citation type="submission" date="2024-03" db="EMBL/GenBank/DDBJ databases">
        <title>Mouse gut bacterial collection (mGBC) of GemPharmatech.</title>
        <authorList>
            <person name="He Y."/>
            <person name="Dong L."/>
            <person name="Wu D."/>
            <person name="Gao X."/>
            <person name="Lin Z."/>
        </authorList>
    </citation>
    <scope>NUCLEOTIDE SEQUENCE [LARGE SCALE GENOMIC DNA]</scope>
    <source>
        <strain evidence="2 3">54-13</strain>
    </source>
</reference>
<accession>A0ABV4CXV0</accession>
<dbReference type="Proteomes" id="UP001565200">
    <property type="component" value="Unassembled WGS sequence"/>
</dbReference>
<protein>
    <submittedName>
        <fullName evidence="2">Outer membrane beta-barrel protein</fullName>
    </submittedName>
</protein>
<organism evidence="2 3">
    <name type="scientific">Heminiphilus faecis</name>
    <dbReference type="NCBI Taxonomy" id="2601703"/>
    <lineage>
        <taxon>Bacteria</taxon>
        <taxon>Pseudomonadati</taxon>
        <taxon>Bacteroidota</taxon>
        <taxon>Bacteroidia</taxon>
        <taxon>Bacteroidales</taxon>
        <taxon>Muribaculaceae</taxon>
        <taxon>Heminiphilus</taxon>
    </lineage>
</organism>
<gene>
    <name evidence="2" type="ORF">AAK873_02680</name>
</gene>
<proteinExistence type="predicted"/>
<keyword evidence="3" id="KW-1185">Reference proteome</keyword>
<dbReference type="InterPro" id="IPR041700">
    <property type="entry name" value="OMP_b-brl_3"/>
</dbReference>